<dbReference type="SMART" id="SM00797">
    <property type="entry name" value="AHS2"/>
    <property type="match status" value="1"/>
</dbReference>
<dbReference type="RefSeq" id="WP_035695935.1">
    <property type="nucleotide sequence ID" value="NZ_CP104914.1"/>
</dbReference>
<name>A0A377IA25_AVIPA</name>
<evidence type="ECO:0000256" key="3">
    <source>
        <dbReference type="ARBA" id="ARBA00022840"/>
    </source>
</evidence>
<dbReference type="Pfam" id="PF02626">
    <property type="entry name" value="CT_A_B"/>
    <property type="match status" value="1"/>
</dbReference>
<dbReference type="AlphaFoldDB" id="A0A377IA25"/>
<protein>
    <submittedName>
        <fullName evidence="5">Allophanate hydrolase subunit 2</fullName>
        <ecNumber evidence="5">3.5.1.54</ecNumber>
    </submittedName>
</protein>
<dbReference type="InterPro" id="IPR003778">
    <property type="entry name" value="CT_A_B"/>
</dbReference>
<evidence type="ECO:0000259" key="4">
    <source>
        <dbReference type="SMART" id="SM00797"/>
    </source>
</evidence>
<dbReference type="GO" id="GO:0004039">
    <property type="term" value="F:allophanate hydrolase activity"/>
    <property type="evidence" value="ECO:0007669"/>
    <property type="project" value="UniProtKB-EC"/>
</dbReference>
<dbReference type="Proteomes" id="UP000254465">
    <property type="component" value="Unassembled WGS sequence"/>
</dbReference>
<sequence length="314" mass="35184">MIYIEKMYGFAHIQDIGRFGFRNFGIGHAGAMDSLALQAGNLLLENAPNTPAIEVTLGGFSLTFDCDTPFCFTGALCEAYLDDQPVYAYWRYTAKARQRLTVKQITIGNYLYLCVAGGFRVPKVLDSYSTDLKAGFGGYQGRLLRAGDNLPTGKRDTVLSSISIEPIDFTNKIHLISSSEFEDFTEQSKLLLQQQTWRLEKNSSRMGYRLSGEKKLTLKQPLEMLSYAAPMGTIQVPPDGMPIVLMADTQTTGGYPKIACVIEADLGRFAQCAFNHSKQSAVYFSIVSYQEARERYQQNQEYLTNIRRKVNATR</sequence>
<accession>A0A377IA25</accession>
<evidence type="ECO:0000313" key="6">
    <source>
        <dbReference type="Proteomes" id="UP000254465"/>
    </source>
</evidence>
<dbReference type="EC" id="3.5.1.54" evidence="5"/>
<feature type="domain" description="Carboxyltransferase" evidence="4">
    <location>
        <begin position="23"/>
        <end position="302"/>
    </location>
</feature>
<dbReference type="GO" id="GO:0005524">
    <property type="term" value="F:ATP binding"/>
    <property type="evidence" value="ECO:0007669"/>
    <property type="project" value="UniProtKB-KW"/>
</dbReference>
<proteinExistence type="predicted"/>
<organism evidence="5 6">
    <name type="scientific">Avibacterium paragallinarum</name>
    <name type="common">Haemophilus gallinarum</name>
    <dbReference type="NCBI Taxonomy" id="728"/>
    <lineage>
        <taxon>Bacteria</taxon>
        <taxon>Pseudomonadati</taxon>
        <taxon>Pseudomonadota</taxon>
        <taxon>Gammaproteobacteria</taxon>
        <taxon>Pasteurellales</taxon>
        <taxon>Pasteurellaceae</taxon>
        <taxon>Avibacterium</taxon>
    </lineage>
</organism>
<keyword evidence="1" id="KW-0547">Nucleotide-binding</keyword>
<dbReference type="Gene3D" id="2.40.100.10">
    <property type="entry name" value="Cyclophilin-like"/>
    <property type="match status" value="1"/>
</dbReference>
<dbReference type="EMBL" id="UGHK01000002">
    <property type="protein sequence ID" value="STO71589.1"/>
    <property type="molecule type" value="Genomic_DNA"/>
</dbReference>
<dbReference type="PANTHER" id="PTHR43309">
    <property type="entry name" value="5-OXOPROLINASE SUBUNIT C"/>
    <property type="match status" value="1"/>
</dbReference>
<evidence type="ECO:0000313" key="5">
    <source>
        <dbReference type="EMBL" id="STO71589.1"/>
    </source>
</evidence>
<dbReference type="InterPro" id="IPR029000">
    <property type="entry name" value="Cyclophilin-like_dom_sf"/>
</dbReference>
<reference evidence="5 6" key="1">
    <citation type="submission" date="2018-06" db="EMBL/GenBank/DDBJ databases">
        <authorList>
            <consortium name="Pathogen Informatics"/>
            <person name="Doyle S."/>
        </authorList>
    </citation>
    <scope>NUCLEOTIDE SEQUENCE [LARGE SCALE GENOMIC DNA]</scope>
    <source>
        <strain evidence="5 6">NCTC11296</strain>
    </source>
</reference>
<evidence type="ECO:0000256" key="1">
    <source>
        <dbReference type="ARBA" id="ARBA00022741"/>
    </source>
</evidence>
<evidence type="ECO:0000256" key="2">
    <source>
        <dbReference type="ARBA" id="ARBA00022801"/>
    </source>
</evidence>
<dbReference type="InterPro" id="IPR052708">
    <property type="entry name" value="PxpC"/>
</dbReference>
<dbReference type="NCBIfam" id="TIGR00724">
    <property type="entry name" value="urea_amlyse_rel"/>
    <property type="match status" value="1"/>
</dbReference>
<dbReference type="PANTHER" id="PTHR43309:SF3">
    <property type="entry name" value="5-OXOPROLINASE SUBUNIT C"/>
    <property type="match status" value="1"/>
</dbReference>
<keyword evidence="2 5" id="KW-0378">Hydrolase</keyword>
<gene>
    <name evidence="5" type="ORF">NCTC11296_01494</name>
</gene>
<keyword evidence="3" id="KW-0067">ATP-binding</keyword>